<feature type="region of interest" description="Disordered" evidence="1">
    <location>
        <begin position="37"/>
        <end position="72"/>
    </location>
</feature>
<feature type="region of interest" description="Disordered" evidence="1">
    <location>
        <begin position="1"/>
        <end position="22"/>
    </location>
</feature>
<protein>
    <submittedName>
        <fullName evidence="2">Uncharacterized protein</fullName>
    </submittedName>
</protein>
<accession>A0A7R9ZIK9</accession>
<sequence>MEMLRHAKSLRPHAVAPAHDSPLHAALLTRSDEVSRVADLSRDEQTNGSATDTRGNATTNGNGSQAQSTSSDAERMYHYLIQQDVDDWQYARRDVLRLSANECRNALQTVHQDVHRLQAEEDEVMRAMESFGFLTGDLKRQIMAMESPDRPLPMR</sequence>
<dbReference type="AlphaFoldDB" id="A0A7R9ZIK9"/>
<organism evidence="2">
    <name type="scientific">Craspedostauros australis</name>
    <dbReference type="NCBI Taxonomy" id="1486917"/>
    <lineage>
        <taxon>Eukaryota</taxon>
        <taxon>Sar</taxon>
        <taxon>Stramenopiles</taxon>
        <taxon>Ochrophyta</taxon>
        <taxon>Bacillariophyta</taxon>
        <taxon>Bacillariophyceae</taxon>
        <taxon>Bacillariophycidae</taxon>
        <taxon>Naviculales</taxon>
        <taxon>Naviculaceae</taxon>
        <taxon>Craspedostauros</taxon>
    </lineage>
</organism>
<reference evidence="2" key="1">
    <citation type="submission" date="2021-01" db="EMBL/GenBank/DDBJ databases">
        <authorList>
            <person name="Corre E."/>
            <person name="Pelletier E."/>
            <person name="Niang G."/>
            <person name="Scheremetjew M."/>
            <person name="Finn R."/>
            <person name="Kale V."/>
            <person name="Holt S."/>
            <person name="Cochrane G."/>
            <person name="Meng A."/>
            <person name="Brown T."/>
            <person name="Cohen L."/>
        </authorList>
    </citation>
    <scope>NUCLEOTIDE SEQUENCE</scope>
    <source>
        <strain evidence="2">CCMP3328</strain>
    </source>
</reference>
<dbReference type="EMBL" id="HBEF01003016">
    <property type="protein sequence ID" value="CAD8329809.1"/>
    <property type="molecule type" value="Transcribed_RNA"/>
</dbReference>
<name>A0A7R9ZIK9_9STRA</name>
<proteinExistence type="predicted"/>
<evidence type="ECO:0000313" key="2">
    <source>
        <dbReference type="EMBL" id="CAD8329809.1"/>
    </source>
</evidence>
<evidence type="ECO:0000256" key="1">
    <source>
        <dbReference type="SAM" id="MobiDB-lite"/>
    </source>
</evidence>
<feature type="compositionally biased region" description="Polar residues" evidence="1">
    <location>
        <begin position="46"/>
        <end position="71"/>
    </location>
</feature>
<gene>
    <name evidence="2" type="ORF">CAUS1442_LOCUS1907</name>
</gene>
<feature type="compositionally biased region" description="Basic residues" evidence="1">
    <location>
        <begin position="1"/>
        <end position="11"/>
    </location>
</feature>